<feature type="compositionally biased region" description="Acidic residues" evidence="2">
    <location>
        <begin position="253"/>
        <end position="266"/>
    </location>
</feature>
<feature type="compositionally biased region" description="Low complexity" evidence="2">
    <location>
        <begin position="283"/>
        <end position="299"/>
    </location>
</feature>
<dbReference type="Pfam" id="PF13205">
    <property type="entry name" value="Big_5"/>
    <property type="match status" value="1"/>
</dbReference>
<sequence>MRLGTFVSHAGPLPFLLLLLLSDVASALDEREIARRNTDQLLRLFPLYGDDGYYDHLGNDTTSTSSREYGDGLQGVRRRRRRLAPLDSLQQRTHLLYSHPLPGSELVSAYTTIAWRVDQALRQDSIYNKMTVVGEISGGHPDGETLLLSDGKTFMFVPAVPFQPGEKVTLTVAAGVLTAAGQTLPEATWSFHMSHRPLDTYFTKVVPLGMPDGDRAATPPDVRETIRVAQEGSLVRRGPLGTPDDVTHRALQDDEGEIEMEDETDETPPPAADTETAEEQDAEGQSGSRGSNSSSSTTTKHQYVFPDHRYRTLPVDFPRGTLTVHGDIAKLASGYIWTAHLVNDNYPTLDVIITDFGDPVYYGGKLSYFAPSANGSQFISNQYGDAAVVVGEDYKEVGQFGVQHGLTLNQHDHMILKNGNVMLFIYDAHQIDATKLRPELEGATQTTWAVGLVLQEINPEGRCVLEWRMWDHMPNAWQDTDNPVRFNIWDIAHGNSVDEMHNGDLLVSMRALSEVLAIDRNTGAVRWRLGGKRSSFTLVGDTNQHFTGQHDVRELDENVITVFDNAVRTGNTHARAMDYSLEFDSDGTPRVARVKSTWDSGVRAYAKGSYRRLGNRNRAVCLGFDVADEFDPNDQTVQKENMVGNPFYVETDPSGVWLISMKWHGASHGYRSIKAGWTGRPSWKPDALLNADNPANTLRFHFSWNGATEVVEWRVMRGVNHDDISEYVETIPRTQFEHWVDISDEDGRLRCVHYQAVAVGKDGKDMAYSNVVPSWGCSGQAGQQ</sequence>
<keyword evidence="6" id="KW-1185">Reference proteome</keyword>
<dbReference type="PhylomeDB" id="A0A0G4GWK8"/>
<feature type="region of interest" description="Disordered" evidence="2">
    <location>
        <begin position="253"/>
        <end position="305"/>
    </location>
</feature>
<dbReference type="InterPro" id="IPR053143">
    <property type="entry name" value="Arylsulfate_ST"/>
</dbReference>
<evidence type="ECO:0000313" key="5">
    <source>
        <dbReference type="EMBL" id="CEM35322.1"/>
    </source>
</evidence>
<dbReference type="PANTHER" id="PTHR35340">
    <property type="entry name" value="PQQ ENZYME REPEAT PROTEIN-RELATED"/>
    <property type="match status" value="1"/>
</dbReference>
<dbReference type="Proteomes" id="UP000041254">
    <property type="component" value="Unassembled WGS sequence"/>
</dbReference>
<reference evidence="5 6" key="1">
    <citation type="submission" date="2014-11" db="EMBL/GenBank/DDBJ databases">
        <authorList>
            <person name="Zhu J."/>
            <person name="Qi W."/>
            <person name="Song R."/>
        </authorList>
    </citation>
    <scope>NUCLEOTIDE SEQUENCE [LARGE SCALE GENOMIC DNA]</scope>
</reference>
<dbReference type="InParanoid" id="A0A0G4GWK8"/>
<feature type="signal peptide" evidence="3">
    <location>
        <begin position="1"/>
        <end position="27"/>
    </location>
</feature>
<dbReference type="Pfam" id="PF14269">
    <property type="entry name" value="Arylsulfotran_2"/>
    <property type="match status" value="1"/>
</dbReference>
<keyword evidence="1 3" id="KW-0732">Signal</keyword>
<dbReference type="AlphaFoldDB" id="A0A0G4GWK8"/>
<accession>A0A0G4GWK8</accession>
<evidence type="ECO:0000256" key="1">
    <source>
        <dbReference type="ARBA" id="ARBA00022729"/>
    </source>
</evidence>
<gene>
    <name evidence="5" type="ORF">Vbra_18910</name>
</gene>
<dbReference type="EMBL" id="CDMY01000850">
    <property type="protein sequence ID" value="CEM35322.1"/>
    <property type="molecule type" value="Genomic_DNA"/>
</dbReference>
<evidence type="ECO:0000259" key="4">
    <source>
        <dbReference type="Pfam" id="PF13205"/>
    </source>
</evidence>
<feature type="region of interest" description="Disordered" evidence="2">
    <location>
        <begin position="229"/>
        <end position="248"/>
    </location>
</feature>
<evidence type="ECO:0000313" key="6">
    <source>
        <dbReference type="Proteomes" id="UP000041254"/>
    </source>
</evidence>
<dbReference type="STRING" id="1169540.A0A0G4GWK8"/>
<name>A0A0G4GWK8_VITBC</name>
<dbReference type="VEuPathDB" id="CryptoDB:Vbra_18910"/>
<dbReference type="InterPro" id="IPR039535">
    <property type="entry name" value="ASST-like"/>
</dbReference>
<evidence type="ECO:0000256" key="2">
    <source>
        <dbReference type="SAM" id="MobiDB-lite"/>
    </source>
</evidence>
<dbReference type="InterPro" id="IPR032812">
    <property type="entry name" value="SbsA_Ig"/>
</dbReference>
<dbReference type="OrthoDB" id="5427350at2759"/>
<dbReference type="PANTHER" id="PTHR35340:SF5">
    <property type="entry name" value="ASST-DOMAIN-CONTAINING PROTEIN"/>
    <property type="match status" value="1"/>
</dbReference>
<evidence type="ECO:0000256" key="3">
    <source>
        <dbReference type="SAM" id="SignalP"/>
    </source>
</evidence>
<feature type="chain" id="PRO_5005190753" description="SbsA Ig-like domain-containing protein" evidence="3">
    <location>
        <begin position="28"/>
        <end position="784"/>
    </location>
</feature>
<organism evidence="5 6">
    <name type="scientific">Vitrella brassicaformis (strain CCMP3155)</name>
    <dbReference type="NCBI Taxonomy" id="1169540"/>
    <lineage>
        <taxon>Eukaryota</taxon>
        <taxon>Sar</taxon>
        <taxon>Alveolata</taxon>
        <taxon>Colpodellida</taxon>
        <taxon>Vitrellaceae</taxon>
        <taxon>Vitrella</taxon>
    </lineage>
</organism>
<feature type="domain" description="SbsA Ig-like" evidence="4">
    <location>
        <begin position="97"/>
        <end position="191"/>
    </location>
</feature>
<proteinExistence type="predicted"/>
<protein>
    <recommendedName>
        <fullName evidence="4">SbsA Ig-like domain-containing protein</fullName>
    </recommendedName>
</protein>